<evidence type="ECO:0000256" key="7">
    <source>
        <dbReference type="ARBA" id="ARBA00023251"/>
    </source>
</evidence>
<keyword evidence="2" id="KW-0813">Transport</keyword>
<dbReference type="EMBL" id="JBHSJE010000010">
    <property type="protein sequence ID" value="MFC4982216.1"/>
    <property type="molecule type" value="Genomic_DNA"/>
</dbReference>
<dbReference type="PRINTS" id="PR01036">
    <property type="entry name" value="TCRTETB"/>
</dbReference>
<proteinExistence type="predicted"/>
<protein>
    <submittedName>
        <fullName evidence="11">MFS transporter</fullName>
    </submittedName>
</protein>
<dbReference type="CDD" id="cd17321">
    <property type="entry name" value="MFS_MMR_MDR_like"/>
    <property type="match status" value="1"/>
</dbReference>
<dbReference type="InterPro" id="IPR036259">
    <property type="entry name" value="MFS_trans_sf"/>
</dbReference>
<feature type="transmembrane region" description="Helical" evidence="9">
    <location>
        <begin position="116"/>
        <end position="137"/>
    </location>
</feature>
<keyword evidence="4 9" id="KW-0812">Transmembrane</keyword>
<dbReference type="Proteomes" id="UP001595908">
    <property type="component" value="Unassembled WGS sequence"/>
</dbReference>
<sequence length="507" mass="52484">MAESTEHGATGTPGADPSDPRRWRALAVCLVAGFMTLLDVSIVNVALPSIKEGLDTPESDLQWVLSGYALAFGLVLIPGGRLGDARGRRAVFMAGLTLFTLASAACGAAQSSLWLVIARLLQGAAGGLLSPQISALIQQMFSGRERGRAFGMFGTVVGISTAVGPLLGGLLIQGAGAQEGWRWVFYVNLPIGIVCLLLAHRLLPDTPSATRVRPRDLDPVGVLLLGAGVLALLLPFVQALQWPGNGKWLLVAVAAVLLAAFVAWESRCARRNVQPVLNMSLFRLRSFWLGCLMILLYFAGFTSIFFISTLYLQSGLHYSALEAGLAITPFALGAGASASIGGRLVGRFGRPLIVVGLTMVAVGLGLTALAAHLVPGRGAGLAMAAPLLLAGLGSGLVIAPNQTLTLAEVPVHNAGSAGGTLQTSQRVGSAIGIAAVGSVFFAQLGPDDWASAYDHGLLVSVAFVLAGLIVALADVAAGRRGRRRAETSDATDAPDPTDPTEAPRRTP</sequence>
<feature type="domain" description="Major facilitator superfamily (MFS) profile" evidence="10">
    <location>
        <begin position="25"/>
        <end position="479"/>
    </location>
</feature>
<name>A0ABV9VIG0_STRAZ</name>
<dbReference type="InterPro" id="IPR005829">
    <property type="entry name" value="Sugar_transporter_CS"/>
</dbReference>
<dbReference type="PANTHER" id="PTHR42718">
    <property type="entry name" value="MAJOR FACILITATOR SUPERFAMILY MULTIDRUG TRANSPORTER MFSC"/>
    <property type="match status" value="1"/>
</dbReference>
<keyword evidence="12" id="KW-1185">Reference proteome</keyword>
<dbReference type="Gene3D" id="1.20.1720.10">
    <property type="entry name" value="Multidrug resistance protein D"/>
    <property type="match status" value="1"/>
</dbReference>
<feature type="transmembrane region" description="Helical" evidence="9">
    <location>
        <begin position="90"/>
        <end position="110"/>
    </location>
</feature>
<feature type="transmembrane region" description="Helical" evidence="9">
    <location>
        <begin position="457"/>
        <end position="477"/>
    </location>
</feature>
<dbReference type="SUPFAM" id="SSF103473">
    <property type="entry name" value="MFS general substrate transporter"/>
    <property type="match status" value="1"/>
</dbReference>
<evidence type="ECO:0000256" key="1">
    <source>
        <dbReference type="ARBA" id="ARBA00004651"/>
    </source>
</evidence>
<evidence type="ECO:0000259" key="10">
    <source>
        <dbReference type="PROSITE" id="PS50850"/>
    </source>
</evidence>
<organism evidence="11 12">
    <name type="scientific">Streptomyces atroolivaceus</name>
    <dbReference type="NCBI Taxonomy" id="66869"/>
    <lineage>
        <taxon>Bacteria</taxon>
        <taxon>Bacillati</taxon>
        <taxon>Actinomycetota</taxon>
        <taxon>Actinomycetes</taxon>
        <taxon>Kitasatosporales</taxon>
        <taxon>Streptomycetaceae</taxon>
        <taxon>Streptomyces</taxon>
    </lineage>
</organism>
<dbReference type="NCBIfam" id="TIGR00711">
    <property type="entry name" value="efflux_EmrB"/>
    <property type="match status" value="1"/>
</dbReference>
<evidence type="ECO:0000256" key="3">
    <source>
        <dbReference type="ARBA" id="ARBA00022475"/>
    </source>
</evidence>
<comment type="caution">
    <text evidence="11">The sequence shown here is derived from an EMBL/GenBank/DDBJ whole genome shotgun (WGS) entry which is preliminary data.</text>
</comment>
<dbReference type="PROSITE" id="PS00217">
    <property type="entry name" value="SUGAR_TRANSPORT_2"/>
    <property type="match status" value="1"/>
</dbReference>
<keyword evidence="5 9" id="KW-1133">Transmembrane helix</keyword>
<accession>A0ABV9VIG0</accession>
<evidence type="ECO:0000256" key="2">
    <source>
        <dbReference type="ARBA" id="ARBA00022448"/>
    </source>
</evidence>
<feature type="transmembrane region" description="Helical" evidence="9">
    <location>
        <begin position="427"/>
        <end position="445"/>
    </location>
</feature>
<evidence type="ECO:0000256" key="4">
    <source>
        <dbReference type="ARBA" id="ARBA00022692"/>
    </source>
</evidence>
<feature type="transmembrane region" description="Helical" evidence="9">
    <location>
        <begin position="248"/>
        <end position="266"/>
    </location>
</feature>
<feature type="transmembrane region" description="Helical" evidence="9">
    <location>
        <begin position="352"/>
        <end position="373"/>
    </location>
</feature>
<feature type="transmembrane region" description="Helical" evidence="9">
    <location>
        <begin position="183"/>
        <end position="199"/>
    </location>
</feature>
<feature type="region of interest" description="Disordered" evidence="8">
    <location>
        <begin position="481"/>
        <end position="507"/>
    </location>
</feature>
<comment type="subcellular location">
    <subcellularLocation>
        <location evidence="1">Cell membrane</location>
        <topology evidence="1">Multi-pass membrane protein</topology>
    </subcellularLocation>
</comment>
<feature type="transmembrane region" description="Helical" evidence="9">
    <location>
        <begin position="25"/>
        <end position="49"/>
    </location>
</feature>
<dbReference type="InterPro" id="IPR011701">
    <property type="entry name" value="MFS"/>
</dbReference>
<dbReference type="GeneID" id="31233668"/>
<feature type="transmembrane region" description="Helical" evidence="9">
    <location>
        <begin position="379"/>
        <end position="399"/>
    </location>
</feature>
<dbReference type="InterPro" id="IPR020846">
    <property type="entry name" value="MFS_dom"/>
</dbReference>
<feature type="transmembrane region" description="Helical" evidence="9">
    <location>
        <begin position="61"/>
        <end position="78"/>
    </location>
</feature>
<dbReference type="InterPro" id="IPR004638">
    <property type="entry name" value="EmrB-like"/>
</dbReference>
<feature type="transmembrane region" description="Helical" evidence="9">
    <location>
        <begin position="149"/>
        <end position="171"/>
    </location>
</feature>
<dbReference type="Pfam" id="PF07690">
    <property type="entry name" value="MFS_1"/>
    <property type="match status" value="1"/>
</dbReference>
<feature type="transmembrane region" description="Helical" evidence="9">
    <location>
        <begin position="287"/>
        <end position="312"/>
    </location>
</feature>
<keyword evidence="6 9" id="KW-0472">Membrane</keyword>
<reference evidence="12" key="1">
    <citation type="journal article" date="2019" name="Int. J. Syst. Evol. Microbiol.">
        <title>The Global Catalogue of Microorganisms (GCM) 10K type strain sequencing project: providing services to taxonomists for standard genome sequencing and annotation.</title>
        <authorList>
            <consortium name="The Broad Institute Genomics Platform"/>
            <consortium name="The Broad Institute Genome Sequencing Center for Infectious Disease"/>
            <person name="Wu L."/>
            <person name="Ma J."/>
        </authorList>
    </citation>
    <scope>NUCLEOTIDE SEQUENCE [LARGE SCALE GENOMIC DNA]</scope>
    <source>
        <strain evidence="12">ICMP 257</strain>
    </source>
</reference>
<evidence type="ECO:0000256" key="6">
    <source>
        <dbReference type="ARBA" id="ARBA00023136"/>
    </source>
</evidence>
<dbReference type="PROSITE" id="PS50850">
    <property type="entry name" value="MFS"/>
    <property type="match status" value="1"/>
</dbReference>
<dbReference type="Gene3D" id="1.20.1250.20">
    <property type="entry name" value="MFS general substrate transporter like domains"/>
    <property type="match status" value="1"/>
</dbReference>
<keyword evidence="3" id="KW-1003">Cell membrane</keyword>
<keyword evidence="7" id="KW-0046">Antibiotic resistance</keyword>
<feature type="transmembrane region" description="Helical" evidence="9">
    <location>
        <begin position="318"/>
        <end position="340"/>
    </location>
</feature>
<evidence type="ECO:0000313" key="11">
    <source>
        <dbReference type="EMBL" id="MFC4982216.1"/>
    </source>
</evidence>
<feature type="transmembrane region" description="Helical" evidence="9">
    <location>
        <begin position="220"/>
        <end position="242"/>
    </location>
</feature>
<evidence type="ECO:0000313" key="12">
    <source>
        <dbReference type="Proteomes" id="UP001595908"/>
    </source>
</evidence>
<evidence type="ECO:0000256" key="5">
    <source>
        <dbReference type="ARBA" id="ARBA00022989"/>
    </source>
</evidence>
<dbReference type="RefSeq" id="WP_033300316.1">
    <property type="nucleotide sequence ID" value="NZ_JBHSJE010000010.1"/>
</dbReference>
<evidence type="ECO:0000256" key="9">
    <source>
        <dbReference type="SAM" id="Phobius"/>
    </source>
</evidence>
<dbReference type="PANTHER" id="PTHR42718:SF39">
    <property type="entry name" value="ACTINORHODIN TRANSPORTER-RELATED"/>
    <property type="match status" value="1"/>
</dbReference>
<gene>
    <name evidence="11" type="ORF">ACFPL4_28400</name>
</gene>
<evidence type="ECO:0000256" key="8">
    <source>
        <dbReference type="SAM" id="MobiDB-lite"/>
    </source>
</evidence>